<keyword evidence="2" id="KW-1185">Reference proteome</keyword>
<proteinExistence type="predicted"/>
<reference evidence="3" key="1">
    <citation type="submission" date="2016-11" db="UniProtKB">
        <authorList>
            <consortium name="WormBaseParasite"/>
        </authorList>
    </citation>
    <scope>IDENTIFICATION</scope>
</reference>
<evidence type="ECO:0000256" key="1">
    <source>
        <dbReference type="SAM" id="MobiDB-lite"/>
    </source>
</evidence>
<dbReference type="WBParaSite" id="MhA1_Contig222.frz3.gene18">
    <property type="protein sequence ID" value="MhA1_Contig222.frz3.gene18"/>
    <property type="gene ID" value="MhA1_Contig222.frz3.gene18"/>
</dbReference>
<feature type="compositionally biased region" description="Low complexity" evidence="1">
    <location>
        <begin position="124"/>
        <end position="135"/>
    </location>
</feature>
<dbReference type="AlphaFoldDB" id="A0A1I8BFV9"/>
<accession>A0A1I8BFV9</accession>
<dbReference type="PANTHER" id="PTHR21593">
    <property type="entry name" value="PRION-LIKE- Q/N-RICH -DOMAIN-BEARING PROTEIN PROTEIN"/>
    <property type="match status" value="1"/>
</dbReference>
<organism evidence="2 3">
    <name type="scientific">Meloidogyne hapla</name>
    <name type="common">Root-knot nematode worm</name>
    <dbReference type="NCBI Taxonomy" id="6305"/>
    <lineage>
        <taxon>Eukaryota</taxon>
        <taxon>Metazoa</taxon>
        <taxon>Ecdysozoa</taxon>
        <taxon>Nematoda</taxon>
        <taxon>Chromadorea</taxon>
        <taxon>Rhabditida</taxon>
        <taxon>Tylenchina</taxon>
        <taxon>Tylenchomorpha</taxon>
        <taxon>Tylenchoidea</taxon>
        <taxon>Meloidogynidae</taxon>
        <taxon>Meloidogyninae</taxon>
        <taxon>Meloidogyne</taxon>
    </lineage>
</organism>
<dbReference type="InterPro" id="IPR052823">
    <property type="entry name" value="SXP/RAL-2_related"/>
</dbReference>
<feature type="compositionally biased region" description="Polar residues" evidence="1">
    <location>
        <begin position="136"/>
        <end position="146"/>
    </location>
</feature>
<feature type="region of interest" description="Disordered" evidence="1">
    <location>
        <begin position="120"/>
        <end position="157"/>
    </location>
</feature>
<evidence type="ECO:0000313" key="2">
    <source>
        <dbReference type="Proteomes" id="UP000095281"/>
    </source>
</evidence>
<dbReference type="PANTHER" id="PTHR21593:SF36">
    <property type="entry name" value="DUF148 DOMAIN-CONTAINING PROTEIN-RELATED"/>
    <property type="match status" value="1"/>
</dbReference>
<protein>
    <submittedName>
        <fullName evidence="3">DUF148 domain-containing protein</fullName>
    </submittedName>
</protein>
<dbReference type="Proteomes" id="UP000095281">
    <property type="component" value="Unplaced"/>
</dbReference>
<sequence>MSKIFFSLILFVTFFAITISFGFGGPRGIKNHLLPPFINNITREQISQYIDIVSNPNATKAQIKTNLQSWAQNAGILTIRQDDSITRLAECQQIKEALRQATPEVRQQVPLVLPSILGPPPRGCCPRPFSRSSSSEQQPADNTVSDHQQDSDDNESN</sequence>
<evidence type="ECO:0000313" key="3">
    <source>
        <dbReference type="WBParaSite" id="MhA1_Contig222.frz3.gene18"/>
    </source>
</evidence>
<name>A0A1I8BFV9_MELHA</name>